<dbReference type="GO" id="GO:0000921">
    <property type="term" value="P:septin ring assembly"/>
    <property type="evidence" value="ECO:0007669"/>
    <property type="project" value="TreeGrafter"/>
</dbReference>
<keyword evidence="4" id="KW-0132">Cell division</keyword>
<dbReference type="eggNOG" id="COG3027">
    <property type="taxonomic scope" value="Bacteria"/>
</dbReference>
<dbReference type="Proteomes" id="UP000028542">
    <property type="component" value="Unassembled WGS sequence"/>
</dbReference>
<reference evidence="11 12" key="1">
    <citation type="submission" date="2014-07" db="EMBL/GenBank/DDBJ databases">
        <title>Draft genome of Clostridium sulfidigenes 113A isolated from sediments associated with methane hydrate from Krishna Godavari basin.</title>
        <authorList>
            <person name="Honkalas V.S."/>
            <person name="Dabir A.P."/>
            <person name="Arora P."/>
            <person name="Dhakephalkar P.K."/>
        </authorList>
    </citation>
    <scope>NUCLEOTIDE SEQUENCE [LARGE SCALE GENOMIC DNA]</scope>
    <source>
        <strain evidence="11 12">113A</strain>
    </source>
</reference>
<dbReference type="Gene3D" id="6.10.250.790">
    <property type="match status" value="1"/>
</dbReference>
<dbReference type="InterPro" id="IPR036192">
    <property type="entry name" value="Cell_div_ZapA-like_sf"/>
</dbReference>
<dbReference type="GO" id="GO:0005829">
    <property type="term" value="C:cytosol"/>
    <property type="evidence" value="ECO:0007669"/>
    <property type="project" value="TreeGrafter"/>
</dbReference>
<evidence type="ECO:0000313" key="11">
    <source>
        <dbReference type="EMBL" id="KEZ85433.1"/>
    </source>
</evidence>
<dbReference type="Pfam" id="PF05164">
    <property type="entry name" value="ZapA"/>
    <property type="match status" value="1"/>
</dbReference>
<comment type="subunit">
    <text evidence="8">Homodimer. Interacts with FtsZ.</text>
</comment>
<dbReference type="PANTHER" id="PTHR34981">
    <property type="entry name" value="CELL DIVISION PROTEIN ZAPA"/>
    <property type="match status" value="1"/>
</dbReference>
<evidence type="ECO:0000256" key="2">
    <source>
        <dbReference type="ARBA" id="ARBA00015195"/>
    </source>
</evidence>
<evidence type="ECO:0000256" key="8">
    <source>
        <dbReference type="ARBA" id="ARBA00026068"/>
    </source>
</evidence>
<evidence type="ECO:0000256" key="1">
    <source>
        <dbReference type="ARBA" id="ARBA00004496"/>
    </source>
</evidence>
<evidence type="ECO:0000256" key="9">
    <source>
        <dbReference type="ARBA" id="ARBA00033158"/>
    </source>
</evidence>
<dbReference type="GO" id="GO:0032153">
    <property type="term" value="C:cell division site"/>
    <property type="evidence" value="ECO:0007669"/>
    <property type="project" value="TreeGrafter"/>
</dbReference>
<protein>
    <recommendedName>
        <fullName evidence="2">Cell division protein ZapA</fullName>
    </recommendedName>
    <alternativeName>
        <fullName evidence="9">Z ring-associated protein ZapA</fullName>
    </alternativeName>
</protein>
<keyword evidence="6" id="KW-0131">Cell cycle</keyword>
<comment type="subcellular location">
    <subcellularLocation>
        <location evidence="1">Cytoplasm</location>
    </subcellularLocation>
</comment>
<sequence length="200" mass="23460">MSIITVKINGMEYNLRGEENDEYLQMVAQYVDNKINSLMFKNSKISRPDATILAAINLGDEVFKNKEAYERANENYKMIAKEQKNLISEVEGLKRDLQAAKKENEDLRKISTTDKDEEIGKLKDEVTYLKEQLELMDQVVQELKKDNKKQMTFNKKLLSENNNLRYDQIARVRQLEQLSHEIEDKNLQLMKNGQVNVRKK</sequence>
<evidence type="ECO:0000313" key="12">
    <source>
        <dbReference type="Proteomes" id="UP000028542"/>
    </source>
</evidence>
<keyword evidence="10" id="KW-0175">Coiled coil</keyword>
<gene>
    <name evidence="11" type="ORF">IO99_14255</name>
</gene>
<evidence type="ECO:0000256" key="10">
    <source>
        <dbReference type="SAM" id="Coils"/>
    </source>
</evidence>
<proteinExistence type="predicted"/>
<dbReference type="STRING" id="318464.IO99_14255"/>
<dbReference type="RefSeq" id="WP_035134363.1">
    <property type="nucleotide sequence ID" value="NZ_JPMD01000035.1"/>
</dbReference>
<dbReference type="InterPro" id="IPR007838">
    <property type="entry name" value="Cell_div_ZapA-like"/>
</dbReference>
<evidence type="ECO:0000256" key="5">
    <source>
        <dbReference type="ARBA" id="ARBA00023210"/>
    </source>
</evidence>
<dbReference type="PANTHER" id="PTHR34981:SF1">
    <property type="entry name" value="CELL DIVISION PROTEIN ZAPA"/>
    <property type="match status" value="1"/>
</dbReference>
<comment type="function">
    <text evidence="7">Activator of cell division through the inhibition of FtsZ GTPase activity, therefore promoting FtsZ assembly into bundles of protofilaments necessary for the formation of the division Z ring. It is recruited early at mid-cell but it is not essential for cell division.</text>
</comment>
<dbReference type="GO" id="GO:0043093">
    <property type="term" value="P:FtsZ-dependent cytokinesis"/>
    <property type="evidence" value="ECO:0007669"/>
    <property type="project" value="TreeGrafter"/>
</dbReference>
<comment type="caution">
    <text evidence="11">The sequence shown here is derived from an EMBL/GenBank/DDBJ whole genome shotgun (WGS) entry which is preliminary data.</text>
</comment>
<name>A0A084J8Z9_9CLOT</name>
<evidence type="ECO:0000256" key="7">
    <source>
        <dbReference type="ARBA" id="ARBA00024910"/>
    </source>
</evidence>
<dbReference type="GO" id="GO:0030428">
    <property type="term" value="C:cell septum"/>
    <property type="evidence" value="ECO:0007669"/>
    <property type="project" value="TreeGrafter"/>
</dbReference>
<evidence type="ECO:0000256" key="6">
    <source>
        <dbReference type="ARBA" id="ARBA00023306"/>
    </source>
</evidence>
<evidence type="ECO:0000256" key="3">
    <source>
        <dbReference type="ARBA" id="ARBA00022490"/>
    </source>
</evidence>
<dbReference type="AlphaFoldDB" id="A0A084J8Z9"/>
<keyword evidence="3" id="KW-0963">Cytoplasm</keyword>
<keyword evidence="5" id="KW-0717">Septation</keyword>
<organism evidence="11 12">
    <name type="scientific">Clostridium sulfidigenes</name>
    <dbReference type="NCBI Taxonomy" id="318464"/>
    <lineage>
        <taxon>Bacteria</taxon>
        <taxon>Bacillati</taxon>
        <taxon>Bacillota</taxon>
        <taxon>Clostridia</taxon>
        <taxon>Eubacteriales</taxon>
        <taxon>Clostridiaceae</taxon>
        <taxon>Clostridium</taxon>
    </lineage>
</organism>
<dbReference type="SUPFAM" id="SSF102829">
    <property type="entry name" value="Cell division protein ZapA-like"/>
    <property type="match status" value="1"/>
</dbReference>
<feature type="coiled-coil region" evidence="10">
    <location>
        <begin position="66"/>
        <end position="192"/>
    </location>
</feature>
<keyword evidence="12" id="KW-1185">Reference proteome</keyword>
<dbReference type="InterPro" id="IPR053712">
    <property type="entry name" value="Bac_CellDiv_Activator"/>
</dbReference>
<accession>A0A084J8Z9</accession>
<dbReference type="GO" id="GO:0000917">
    <property type="term" value="P:division septum assembly"/>
    <property type="evidence" value="ECO:0007669"/>
    <property type="project" value="UniProtKB-KW"/>
</dbReference>
<evidence type="ECO:0000256" key="4">
    <source>
        <dbReference type="ARBA" id="ARBA00022618"/>
    </source>
</evidence>
<dbReference type="EMBL" id="JPMD01000035">
    <property type="protein sequence ID" value="KEZ85433.1"/>
    <property type="molecule type" value="Genomic_DNA"/>
</dbReference>